<evidence type="ECO:0000313" key="3">
    <source>
        <dbReference type="Proteomes" id="UP000675163"/>
    </source>
</evidence>
<keyword evidence="3" id="KW-1185">Reference proteome</keyword>
<accession>A0A940PLN8</accession>
<dbReference type="RefSeq" id="WP_209704435.1">
    <property type="nucleotide sequence ID" value="NZ_JAFIDA010000001.1"/>
</dbReference>
<organism evidence="2 3">
    <name type="scientific">Leucobacter exalbidus</name>
    <dbReference type="NCBI Taxonomy" id="662960"/>
    <lineage>
        <taxon>Bacteria</taxon>
        <taxon>Bacillati</taxon>
        <taxon>Actinomycetota</taxon>
        <taxon>Actinomycetes</taxon>
        <taxon>Micrococcales</taxon>
        <taxon>Microbacteriaceae</taxon>
        <taxon>Leucobacter</taxon>
    </lineage>
</organism>
<dbReference type="Gene3D" id="3.30.1460.10">
    <property type="match status" value="1"/>
</dbReference>
<protein>
    <recommendedName>
        <fullName evidence="1">TY-Chap central domain-containing protein</fullName>
    </recommendedName>
</protein>
<name>A0A940PLN8_9MICO</name>
<feature type="domain" description="TY-Chap central" evidence="1">
    <location>
        <begin position="8"/>
        <end position="141"/>
    </location>
</feature>
<comment type="caution">
    <text evidence="2">The sequence shown here is derived from an EMBL/GenBank/DDBJ whole genome shotgun (WGS) entry which is preliminary data.</text>
</comment>
<dbReference type="Proteomes" id="UP000675163">
    <property type="component" value="Unassembled WGS sequence"/>
</dbReference>
<evidence type="ECO:0000313" key="2">
    <source>
        <dbReference type="EMBL" id="MBP1325405.1"/>
    </source>
</evidence>
<dbReference type="EMBL" id="JAFIDA010000001">
    <property type="protein sequence ID" value="MBP1325405.1"/>
    <property type="molecule type" value="Genomic_DNA"/>
</dbReference>
<proteinExistence type="predicted"/>
<dbReference type="InterPro" id="IPR054343">
    <property type="entry name" value="TY-Chap_M"/>
</dbReference>
<dbReference type="SUPFAM" id="SSF69635">
    <property type="entry name" value="Type III secretory system chaperone-like"/>
    <property type="match status" value="1"/>
</dbReference>
<evidence type="ECO:0000259" key="1">
    <source>
        <dbReference type="Pfam" id="PF22551"/>
    </source>
</evidence>
<dbReference type="AlphaFoldDB" id="A0A940PLN8"/>
<sequence>MTDITAQKELVQAHMGSLFDGVEMDNDGDLSIRYGSSRVFVRVHEFAEDSALAMVFSPLLSNVENTAELRDYVAFSGADYVFGSFLLIDRGEGKVDLLMKHNLLADHLVADELGFVVAGIASTCDELAAELAGRFGGEVFHPEAPEEAAQ</sequence>
<dbReference type="Pfam" id="PF22551">
    <property type="entry name" value="TY-Chap1"/>
    <property type="match status" value="1"/>
</dbReference>
<reference evidence="2" key="1">
    <citation type="submission" date="2021-02" db="EMBL/GenBank/DDBJ databases">
        <title>Sequencing the genomes of 1000 actinobacteria strains.</title>
        <authorList>
            <person name="Klenk H.-P."/>
        </authorList>
    </citation>
    <scope>NUCLEOTIDE SEQUENCE</scope>
    <source>
        <strain evidence="2">DSM 22850</strain>
    </source>
</reference>
<gene>
    <name evidence="2" type="ORF">JOF28_000637</name>
</gene>